<dbReference type="Gene3D" id="2.40.110.10">
    <property type="entry name" value="Butyryl-CoA Dehydrogenase, subunit A, domain 2"/>
    <property type="match status" value="1"/>
</dbReference>
<dbReference type="CDD" id="cd00567">
    <property type="entry name" value="ACAD"/>
    <property type="match status" value="1"/>
</dbReference>
<organism evidence="10 11">
    <name type="scientific">Neoroseomonas terrae</name>
    <dbReference type="NCBI Taxonomy" id="424799"/>
    <lineage>
        <taxon>Bacteria</taxon>
        <taxon>Pseudomonadati</taxon>
        <taxon>Pseudomonadota</taxon>
        <taxon>Alphaproteobacteria</taxon>
        <taxon>Acetobacterales</taxon>
        <taxon>Acetobacteraceae</taxon>
        <taxon>Neoroseomonas</taxon>
    </lineage>
</organism>
<comment type="cofactor">
    <cofactor evidence="1 6">
        <name>FAD</name>
        <dbReference type="ChEBI" id="CHEBI:57692"/>
    </cofactor>
</comment>
<protein>
    <submittedName>
        <fullName evidence="10">Acyl-CoA/acyl-ACP dehydrogenase</fullName>
    </submittedName>
</protein>
<evidence type="ECO:0000259" key="8">
    <source>
        <dbReference type="Pfam" id="PF02770"/>
    </source>
</evidence>
<dbReference type="InterPro" id="IPR037069">
    <property type="entry name" value="AcylCoA_DH/ox_N_sf"/>
</dbReference>
<keyword evidence="11" id="KW-1185">Reference proteome</keyword>
<evidence type="ECO:0000259" key="9">
    <source>
        <dbReference type="Pfam" id="PF02771"/>
    </source>
</evidence>
<dbReference type="SUPFAM" id="SSF56645">
    <property type="entry name" value="Acyl-CoA dehydrogenase NM domain-like"/>
    <property type="match status" value="1"/>
</dbReference>
<keyword evidence="4 6" id="KW-0274">FAD</keyword>
<comment type="similarity">
    <text evidence="2 6">Belongs to the acyl-CoA dehydrogenase family.</text>
</comment>
<comment type="caution">
    <text evidence="10">The sequence shown here is derived from an EMBL/GenBank/DDBJ whole genome shotgun (WGS) entry which is preliminary data.</text>
</comment>
<feature type="domain" description="Acyl-CoA oxidase/dehydrogenase middle" evidence="8">
    <location>
        <begin position="130"/>
        <end position="219"/>
    </location>
</feature>
<dbReference type="Proteomes" id="UP000698752">
    <property type="component" value="Unassembled WGS sequence"/>
</dbReference>
<feature type="domain" description="Acyl-CoA dehydrogenase/oxidase C-terminal" evidence="7">
    <location>
        <begin position="235"/>
        <end position="380"/>
    </location>
</feature>
<dbReference type="InterPro" id="IPR013786">
    <property type="entry name" value="AcylCoA_DH/ox_N"/>
</dbReference>
<dbReference type="Gene3D" id="1.10.540.10">
    <property type="entry name" value="Acyl-CoA dehydrogenase/oxidase, N-terminal domain"/>
    <property type="match status" value="1"/>
</dbReference>
<accession>A0ABS5EM13</accession>
<evidence type="ECO:0000256" key="4">
    <source>
        <dbReference type="ARBA" id="ARBA00022827"/>
    </source>
</evidence>
<dbReference type="InterPro" id="IPR009075">
    <property type="entry name" value="AcylCo_DH/oxidase_C"/>
</dbReference>
<evidence type="ECO:0000256" key="2">
    <source>
        <dbReference type="ARBA" id="ARBA00009347"/>
    </source>
</evidence>
<evidence type="ECO:0000259" key="7">
    <source>
        <dbReference type="Pfam" id="PF00441"/>
    </source>
</evidence>
<dbReference type="Pfam" id="PF00441">
    <property type="entry name" value="Acyl-CoA_dh_1"/>
    <property type="match status" value="1"/>
</dbReference>
<evidence type="ECO:0000313" key="10">
    <source>
        <dbReference type="EMBL" id="MBR0652066.1"/>
    </source>
</evidence>
<dbReference type="SUPFAM" id="SSF47203">
    <property type="entry name" value="Acyl-CoA dehydrogenase C-terminal domain-like"/>
    <property type="match status" value="1"/>
</dbReference>
<reference evidence="11" key="1">
    <citation type="journal article" date="2021" name="Syst. Appl. Microbiol.">
        <title>Roseomonas hellenica sp. nov., isolated from roots of wild-growing Alkanna tinctoria.</title>
        <authorList>
            <person name="Rat A."/>
            <person name="Naranjo H.D."/>
            <person name="Lebbe L."/>
            <person name="Cnockaert M."/>
            <person name="Krigas N."/>
            <person name="Grigoriadou K."/>
            <person name="Maloupa E."/>
            <person name="Willems A."/>
        </authorList>
    </citation>
    <scope>NUCLEOTIDE SEQUENCE [LARGE SCALE GENOMIC DNA]</scope>
    <source>
        <strain evidence="11">LMG 31159</strain>
    </source>
</reference>
<keyword evidence="3 6" id="KW-0285">Flavoprotein</keyword>
<proteinExistence type="inferred from homology"/>
<dbReference type="Gene3D" id="1.20.140.10">
    <property type="entry name" value="Butyryl-CoA Dehydrogenase, subunit A, domain 3"/>
    <property type="match status" value="1"/>
</dbReference>
<dbReference type="Pfam" id="PF02770">
    <property type="entry name" value="Acyl-CoA_dh_M"/>
    <property type="match status" value="1"/>
</dbReference>
<dbReference type="InterPro" id="IPR006091">
    <property type="entry name" value="Acyl-CoA_Oxase/DH_mid-dom"/>
</dbReference>
<evidence type="ECO:0000256" key="6">
    <source>
        <dbReference type="RuleBase" id="RU362125"/>
    </source>
</evidence>
<evidence type="ECO:0000256" key="1">
    <source>
        <dbReference type="ARBA" id="ARBA00001974"/>
    </source>
</evidence>
<evidence type="ECO:0000313" key="11">
    <source>
        <dbReference type="Proteomes" id="UP000698752"/>
    </source>
</evidence>
<dbReference type="EMBL" id="JAAEDI010000024">
    <property type="protein sequence ID" value="MBR0652066.1"/>
    <property type="molecule type" value="Genomic_DNA"/>
</dbReference>
<dbReference type="InterPro" id="IPR046373">
    <property type="entry name" value="Acyl-CoA_Oxase/DH_mid-dom_sf"/>
</dbReference>
<evidence type="ECO:0000256" key="5">
    <source>
        <dbReference type="ARBA" id="ARBA00023002"/>
    </source>
</evidence>
<evidence type="ECO:0000256" key="3">
    <source>
        <dbReference type="ARBA" id="ARBA00022630"/>
    </source>
</evidence>
<dbReference type="InterPro" id="IPR036250">
    <property type="entry name" value="AcylCo_DH-like_C"/>
</dbReference>
<dbReference type="PANTHER" id="PTHR48083">
    <property type="entry name" value="MEDIUM-CHAIN SPECIFIC ACYL-COA DEHYDROGENASE, MITOCHONDRIAL-RELATED"/>
    <property type="match status" value="1"/>
</dbReference>
<name>A0ABS5EM13_9PROT</name>
<feature type="domain" description="Acyl-CoA dehydrogenase/oxidase N-terminal" evidence="9">
    <location>
        <begin position="13"/>
        <end position="123"/>
    </location>
</feature>
<sequence length="397" mass="42655">MTFFSQYDAQLTTHEQELVQRARDFCAGAFSSEVHDAHLRGEPFAREWIGKWAALGMFGLQSRVEDGGHGASFLCKVRVAQEMARHGFAAAFCLNNLQGQATRISKQGSEEQRRAYLQPLMTGAMLSAPAMTEPGGGSDLGPLATTARRVDSGWSISGTKAWITNGCIVDAITLLARVEEDGALATFFVPLGDGATARRREIVMPGARSFRLAEIELRDHRVPDSALMSQPGEALRAAMEGVNAARVHVAAMAVASLHAALCEATRYCANRQAFGKPLLAHQGLQWELAEVSVRLEAANALVLKAAQLVNERLSAVIAAAQCKKFAVDTAIWGIDQCIRAMGATGASGTHRLGQQLAEVRLAAFGDGTNEMMLDRIGRGLAKDYADAVGYDERGQQP</sequence>
<dbReference type="RefSeq" id="WP_211870783.1">
    <property type="nucleotide sequence ID" value="NZ_JAAEDI010000024.1"/>
</dbReference>
<gene>
    <name evidence="10" type="ORF">GXW78_20570</name>
</gene>
<keyword evidence="5 6" id="KW-0560">Oxidoreductase</keyword>
<dbReference type="PANTHER" id="PTHR48083:SF2">
    <property type="entry name" value="MEDIUM-CHAIN SPECIFIC ACYL-COA DEHYDROGENASE, MITOCHONDRIAL"/>
    <property type="match status" value="1"/>
</dbReference>
<dbReference type="InterPro" id="IPR050741">
    <property type="entry name" value="Acyl-CoA_dehydrogenase"/>
</dbReference>
<dbReference type="InterPro" id="IPR009100">
    <property type="entry name" value="AcylCoA_DH/oxidase_NM_dom_sf"/>
</dbReference>
<dbReference type="Pfam" id="PF02771">
    <property type="entry name" value="Acyl-CoA_dh_N"/>
    <property type="match status" value="1"/>
</dbReference>